<gene>
    <name evidence="1" type="ORF">B8W88_07545</name>
</gene>
<evidence type="ECO:0000313" key="1">
    <source>
        <dbReference type="EMBL" id="PAK88825.1"/>
    </source>
</evidence>
<sequence>MGNQAQEIYLATNPAREGTLLGQEVLRELGLMEKVTKRVYVNDMAESQIKKSFEQPQGIENDYLLYQAGLDRQRVDWLGGIDSFELIKSENMLEGRKQKGTGSIWRVKSGVAIFIHQVNEKIDNWDENAPENNKYGIVMKTSETTSKGKVIQFNQEFFGHKFSKEEGEQLLAGKEITFKGNNGKPVVGSLKRQKYKGKSFWGFMPNWDKEKYEKPNGISD</sequence>
<name>A0AAQ0R4P6_9LACT</name>
<reference evidence="1 2" key="1">
    <citation type="submission" date="2017-04" db="EMBL/GenBank/DDBJ databases">
        <title>Kefir bacterial isolates.</title>
        <authorList>
            <person name="Kim Y."/>
            <person name="Blasche S."/>
            <person name="Patil K.R."/>
        </authorList>
    </citation>
    <scope>NUCLEOTIDE SEQUENCE [LARGE SCALE GENOMIC DNA]</scope>
    <source>
        <strain evidence="1 2">OG2</strain>
    </source>
</reference>
<organism evidence="1 2">
    <name type="scientific">Lactococcus lactis</name>
    <dbReference type="NCBI Taxonomy" id="1358"/>
    <lineage>
        <taxon>Bacteria</taxon>
        <taxon>Bacillati</taxon>
        <taxon>Bacillota</taxon>
        <taxon>Bacilli</taxon>
        <taxon>Lactobacillales</taxon>
        <taxon>Streptococcaceae</taxon>
        <taxon>Lactococcus</taxon>
    </lineage>
</organism>
<dbReference type="InterPro" id="IPR023405">
    <property type="entry name" value="Topo_IA_core_domain"/>
</dbReference>
<dbReference type="EMBL" id="NCWV01000008">
    <property type="protein sequence ID" value="PAK88825.1"/>
    <property type="molecule type" value="Genomic_DNA"/>
</dbReference>
<evidence type="ECO:0000313" key="2">
    <source>
        <dbReference type="Proteomes" id="UP000215635"/>
    </source>
</evidence>
<dbReference type="Proteomes" id="UP000215635">
    <property type="component" value="Unassembled WGS sequence"/>
</dbReference>
<comment type="caution">
    <text evidence="1">The sequence shown here is derived from an EMBL/GenBank/DDBJ whole genome shotgun (WGS) entry which is preliminary data.</text>
</comment>
<proteinExistence type="predicted"/>
<dbReference type="RefSeq" id="WP_095348181.1">
    <property type="nucleotide sequence ID" value="NZ_CP184687.1"/>
</dbReference>
<protein>
    <submittedName>
        <fullName evidence="1">Uncharacterized protein</fullName>
    </submittedName>
</protein>
<accession>A0AAQ0R4P6</accession>
<dbReference type="Gene3D" id="3.40.50.140">
    <property type="match status" value="1"/>
</dbReference>
<dbReference type="AlphaFoldDB" id="A0AAQ0R4P6"/>
<dbReference type="SUPFAM" id="SSF56712">
    <property type="entry name" value="Prokaryotic type I DNA topoisomerase"/>
    <property type="match status" value="1"/>
</dbReference>